<dbReference type="AlphaFoldDB" id="X1UKJ3"/>
<keyword evidence="1" id="KW-1133">Transmembrane helix</keyword>
<dbReference type="EMBL" id="BARW01043130">
    <property type="protein sequence ID" value="GAJ17958.1"/>
    <property type="molecule type" value="Genomic_DNA"/>
</dbReference>
<gene>
    <name evidence="2" type="ORF">S12H4_63410</name>
</gene>
<organism evidence="2">
    <name type="scientific">marine sediment metagenome</name>
    <dbReference type="NCBI Taxonomy" id="412755"/>
    <lineage>
        <taxon>unclassified sequences</taxon>
        <taxon>metagenomes</taxon>
        <taxon>ecological metagenomes</taxon>
    </lineage>
</organism>
<comment type="caution">
    <text evidence="2">The sequence shown here is derived from an EMBL/GenBank/DDBJ whole genome shotgun (WGS) entry which is preliminary data.</text>
</comment>
<name>X1UKJ3_9ZZZZ</name>
<evidence type="ECO:0000256" key="1">
    <source>
        <dbReference type="SAM" id="Phobius"/>
    </source>
</evidence>
<accession>X1UKJ3</accession>
<sequence>LFSQMGLVLNLVYPLSVIVLVYIGVTTYSRHVLREEYATESNL</sequence>
<reference evidence="2" key="1">
    <citation type="journal article" date="2014" name="Front. Microbiol.">
        <title>High frequency of phylogenetically diverse reductive dehalogenase-homologous genes in deep subseafloor sedimentary metagenomes.</title>
        <authorList>
            <person name="Kawai M."/>
            <person name="Futagami T."/>
            <person name="Toyoda A."/>
            <person name="Takaki Y."/>
            <person name="Nishi S."/>
            <person name="Hori S."/>
            <person name="Arai W."/>
            <person name="Tsubouchi T."/>
            <person name="Morono Y."/>
            <person name="Uchiyama I."/>
            <person name="Ito T."/>
            <person name="Fujiyama A."/>
            <person name="Inagaki F."/>
            <person name="Takami H."/>
        </authorList>
    </citation>
    <scope>NUCLEOTIDE SEQUENCE</scope>
    <source>
        <strain evidence="2">Expedition CK06-06</strain>
    </source>
</reference>
<proteinExistence type="predicted"/>
<keyword evidence="1" id="KW-0812">Transmembrane</keyword>
<feature type="transmembrane region" description="Helical" evidence="1">
    <location>
        <begin position="6"/>
        <end position="25"/>
    </location>
</feature>
<protein>
    <submittedName>
        <fullName evidence="2">Uncharacterized protein</fullName>
    </submittedName>
</protein>
<feature type="non-terminal residue" evidence="2">
    <location>
        <position position="1"/>
    </location>
</feature>
<feature type="non-terminal residue" evidence="2">
    <location>
        <position position="43"/>
    </location>
</feature>
<evidence type="ECO:0000313" key="2">
    <source>
        <dbReference type="EMBL" id="GAJ17958.1"/>
    </source>
</evidence>
<keyword evidence="1" id="KW-0472">Membrane</keyword>